<comment type="subcellular location">
    <subcellularLocation>
        <location evidence="1">Cell membrane</location>
        <topology evidence="1">Multi-pass membrane protein</topology>
    </subcellularLocation>
</comment>
<evidence type="ECO:0000313" key="10">
    <source>
        <dbReference type="EMBL" id="SPP33494.1"/>
    </source>
</evidence>
<feature type="transmembrane region" description="Helical" evidence="9">
    <location>
        <begin position="120"/>
        <end position="140"/>
    </location>
</feature>
<keyword evidence="6 9" id="KW-1133">Transmembrane helix</keyword>
<proteinExistence type="inferred from homology"/>
<comment type="function">
    <text evidence="8">Major component of the acid-resistance (AR) system allowing enteric pathogens to survive the acidic environment in the stomach. Exchanges extracellular arginine for its intracellular decarboxylation product agmatine (Agm) thereby expelling intracellular protons. Probably undergoes several conformational states in order to translocate the substrate across the membrane; keeps the substrate accessible to only 1 side of the membrane at a time by opening and closing 3 membrane-internal gates.</text>
</comment>
<comment type="similarity">
    <text evidence="2">Belongs to the amino acid-polyamine-organocation (APC) superfamily. Basic amino acid/polyamine antiporter (APA) (TC 2.A.3.2) family.</text>
</comment>
<keyword evidence="5 9" id="KW-0812">Transmembrane</keyword>
<feature type="transmembrane region" description="Helical" evidence="9">
    <location>
        <begin position="6"/>
        <end position="26"/>
    </location>
</feature>
<reference evidence="10" key="1">
    <citation type="submission" date="2018-04" db="EMBL/GenBank/DDBJ databases">
        <authorList>
            <person name="Go L.Y."/>
            <person name="Mitchell J.A."/>
        </authorList>
    </citation>
    <scope>NUCLEOTIDE SEQUENCE</scope>
    <source>
        <strain evidence="10">WBAD</strain>
    </source>
</reference>
<feature type="transmembrane region" description="Helical" evidence="9">
    <location>
        <begin position="179"/>
        <end position="201"/>
    </location>
</feature>
<evidence type="ECO:0000256" key="6">
    <source>
        <dbReference type="ARBA" id="ARBA00022989"/>
    </source>
</evidence>
<accession>A0A3B0JFY5</accession>
<dbReference type="Pfam" id="PF13520">
    <property type="entry name" value="AA_permease_2"/>
    <property type="match status" value="1"/>
</dbReference>
<organism evidence="10">
    <name type="scientific">Wolbachia endosymbiont of Aleurodicus dispersus</name>
    <dbReference type="NCBI Taxonomy" id="1288877"/>
    <lineage>
        <taxon>Bacteria</taxon>
        <taxon>Pseudomonadati</taxon>
        <taxon>Pseudomonadota</taxon>
        <taxon>Alphaproteobacteria</taxon>
        <taxon>Rickettsiales</taxon>
        <taxon>Anaplasmataceae</taxon>
        <taxon>Wolbachieae</taxon>
        <taxon>Wolbachia</taxon>
    </lineage>
</organism>
<dbReference type="PANTHER" id="PTHR42770">
    <property type="entry name" value="AMINO ACID TRANSPORTER-RELATED"/>
    <property type="match status" value="1"/>
</dbReference>
<evidence type="ECO:0000256" key="7">
    <source>
        <dbReference type="ARBA" id="ARBA00023136"/>
    </source>
</evidence>
<dbReference type="PANTHER" id="PTHR42770:SF18">
    <property type="entry name" value="ARGININE_AGMATINE ANTIPORTER"/>
    <property type="match status" value="1"/>
</dbReference>
<dbReference type="GO" id="GO:0005886">
    <property type="term" value="C:plasma membrane"/>
    <property type="evidence" value="ECO:0007669"/>
    <property type="project" value="UniProtKB-SubCell"/>
</dbReference>
<dbReference type="PIRSF" id="PIRSF006060">
    <property type="entry name" value="AA_transporter"/>
    <property type="match status" value="1"/>
</dbReference>
<dbReference type="AlphaFoldDB" id="A0A3B0JFY5"/>
<feature type="transmembrane region" description="Helical" evidence="9">
    <location>
        <begin position="347"/>
        <end position="371"/>
    </location>
</feature>
<dbReference type="InterPro" id="IPR002293">
    <property type="entry name" value="AA/rel_permease1"/>
</dbReference>
<feature type="transmembrane region" description="Helical" evidence="9">
    <location>
        <begin position="83"/>
        <end position="108"/>
    </location>
</feature>
<dbReference type="GO" id="GO:0022857">
    <property type="term" value="F:transmembrane transporter activity"/>
    <property type="evidence" value="ECO:0007669"/>
    <property type="project" value="InterPro"/>
</dbReference>
<evidence type="ECO:0000256" key="3">
    <source>
        <dbReference type="ARBA" id="ARBA00021069"/>
    </source>
</evidence>
<dbReference type="EMBL" id="OUNE01000207">
    <property type="protein sequence ID" value="SPP33494.1"/>
    <property type="molecule type" value="Genomic_DNA"/>
</dbReference>
<evidence type="ECO:0000256" key="1">
    <source>
        <dbReference type="ARBA" id="ARBA00004651"/>
    </source>
</evidence>
<evidence type="ECO:0000256" key="2">
    <source>
        <dbReference type="ARBA" id="ARBA00008220"/>
    </source>
</evidence>
<evidence type="ECO:0000256" key="8">
    <source>
        <dbReference type="ARBA" id="ARBA00045636"/>
    </source>
</evidence>
<keyword evidence="4" id="KW-1003">Cell membrane</keyword>
<evidence type="ECO:0000256" key="9">
    <source>
        <dbReference type="SAM" id="Phobius"/>
    </source>
</evidence>
<dbReference type="InterPro" id="IPR050367">
    <property type="entry name" value="APC_superfamily"/>
</dbReference>
<dbReference type="Gene3D" id="1.20.1740.10">
    <property type="entry name" value="Amino acid/polyamine transporter I"/>
    <property type="match status" value="1"/>
</dbReference>
<feature type="transmembrane region" description="Helical" evidence="9">
    <location>
        <begin position="316"/>
        <end position="335"/>
    </location>
</feature>
<name>A0A3B0JFY5_9RICK</name>
<evidence type="ECO:0000256" key="5">
    <source>
        <dbReference type="ARBA" id="ARBA00022692"/>
    </source>
</evidence>
<sequence length="428" mass="46573">MSNKIGFWAVFALVISSQIGSGVFMLPISLAPYGAYSLISWMISGAGAVSLALVFATLCAKFPETGGPHVYVKHTFGPAAAFFVGWTYWVISWVSTTALIVVGVGYLTPFFHEDIKSMRLFLELLLFTIITLINLRGIAAAGHVEFLLTIVKVAVLLAIPVAALFFFDRNNFIISEEILSLTTSQILARSTLLTLWCFIGLELATAPAGSVDNPAKTIPKAVVLGTVCVAVIYFINNFAIMGLINGNNLASSRAPYVDAIKIMFSGNWHLIVSIVAFIFCVGSLNAWVLSSGQVAFGLAEDRLMPKFFAKRNKHGSPFWGITVSSIGTAVLLILTSNNNFAQQITSIIDFSVISFLFVYLTCCFAFLKVIIKEKSCYKLLIGSIATTFCCWVILETSVGTLLISSLFTASGIPIYLLWYCKTSVQQIQ</sequence>
<feature type="transmembrane region" description="Helical" evidence="9">
    <location>
        <begin position="38"/>
        <end position="63"/>
    </location>
</feature>
<feature type="transmembrane region" description="Helical" evidence="9">
    <location>
        <begin position="146"/>
        <end position="167"/>
    </location>
</feature>
<protein>
    <recommendedName>
        <fullName evidence="3">Arginine/agmatine antiporter</fullName>
    </recommendedName>
</protein>
<feature type="transmembrane region" description="Helical" evidence="9">
    <location>
        <begin position="270"/>
        <end position="296"/>
    </location>
</feature>
<keyword evidence="7 9" id="KW-0472">Membrane</keyword>
<feature type="transmembrane region" description="Helical" evidence="9">
    <location>
        <begin position="401"/>
        <end position="419"/>
    </location>
</feature>
<feature type="transmembrane region" description="Helical" evidence="9">
    <location>
        <begin position="221"/>
        <end position="244"/>
    </location>
</feature>
<evidence type="ECO:0000256" key="4">
    <source>
        <dbReference type="ARBA" id="ARBA00022475"/>
    </source>
</evidence>
<gene>
    <name evidence="10" type="primary">adiC_2</name>
    <name evidence="10" type="ORF">WBAD_1149</name>
</gene>